<dbReference type="Proteomes" id="UP001732700">
    <property type="component" value="Chromosome 6D"/>
</dbReference>
<evidence type="ECO:0000313" key="1">
    <source>
        <dbReference type="EnsemblPlants" id="AVESA.00010b.r2.6DG1181600.1.CDS"/>
    </source>
</evidence>
<organism evidence="1 2">
    <name type="scientific">Avena sativa</name>
    <name type="common">Oat</name>
    <dbReference type="NCBI Taxonomy" id="4498"/>
    <lineage>
        <taxon>Eukaryota</taxon>
        <taxon>Viridiplantae</taxon>
        <taxon>Streptophyta</taxon>
        <taxon>Embryophyta</taxon>
        <taxon>Tracheophyta</taxon>
        <taxon>Spermatophyta</taxon>
        <taxon>Magnoliopsida</taxon>
        <taxon>Liliopsida</taxon>
        <taxon>Poales</taxon>
        <taxon>Poaceae</taxon>
        <taxon>BOP clade</taxon>
        <taxon>Pooideae</taxon>
        <taxon>Poodae</taxon>
        <taxon>Poeae</taxon>
        <taxon>Poeae Chloroplast Group 1 (Aveneae type)</taxon>
        <taxon>Aveninae</taxon>
        <taxon>Avena</taxon>
    </lineage>
</organism>
<name>A0ACD5ZF90_AVESA</name>
<reference evidence="1" key="1">
    <citation type="submission" date="2021-05" db="EMBL/GenBank/DDBJ databases">
        <authorList>
            <person name="Scholz U."/>
            <person name="Mascher M."/>
            <person name="Fiebig A."/>
        </authorList>
    </citation>
    <scope>NUCLEOTIDE SEQUENCE [LARGE SCALE GENOMIC DNA]</scope>
</reference>
<reference evidence="1" key="2">
    <citation type="submission" date="2025-09" db="UniProtKB">
        <authorList>
            <consortium name="EnsemblPlants"/>
        </authorList>
    </citation>
    <scope>IDENTIFICATION</scope>
</reference>
<keyword evidence="2" id="KW-1185">Reference proteome</keyword>
<accession>A0ACD5ZF90</accession>
<dbReference type="EnsemblPlants" id="AVESA.00010b.r2.6DG1181600.1">
    <property type="protein sequence ID" value="AVESA.00010b.r2.6DG1181600.1.CDS"/>
    <property type="gene ID" value="AVESA.00010b.r2.6DG1181600"/>
</dbReference>
<protein>
    <submittedName>
        <fullName evidence="1">Uncharacterized protein</fullName>
    </submittedName>
</protein>
<sequence>MTPPSMMRGTIGAAILVLLLAVCWATPTVHGQREWTVGDDKGWTFGVSGWENGKRIQSGDVLVFKYDPKMHNVVQVEEGDYNACTVTGPSKTYTSGNDHIKLSGGGKAFFICSVPGHCEQGMKIAVTAE</sequence>
<evidence type="ECO:0000313" key="2">
    <source>
        <dbReference type="Proteomes" id="UP001732700"/>
    </source>
</evidence>
<proteinExistence type="predicted"/>